<evidence type="ECO:0000313" key="2">
    <source>
        <dbReference type="Proteomes" id="UP001205603"/>
    </source>
</evidence>
<evidence type="ECO:0000313" key="1">
    <source>
        <dbReference type="EMBL" id="MCP9611740.1"/>
    </source>
</evidence>
<comment type="caution">
    <text evidence="1">The sequence shown here is derived from an EMBL/GenBank/DDBJ whole genome shotgun (WGS) entry which is preliminary data.</text>
</comment>
<sequence length="426" mass="49461">MILLKYFNVGIGLLTISIFISGCGNIKKNNIETNKNDSITVLLTRQLNAGYYASGAGDIMLYDIDLPDFKITEQLILDSLEKRGFIVPTDSSFLKRIKTIFGIEVKIGEIIHLHTRNNDEDVVYNPQNPFGIGDVIHIDADKNIVSKTCYLPDIIDYKISFPDLAKSEKNIDSQQILNNKFNGEENDWDVHLWNEKKYSDFDLKWLFHINQYISYDNLTSFIWLSENVPDILKNLLLTFSYDKDDRINKLVLDDNNISLIDKFIGRDKHGTLKIQEGVLHTVEQLSTPDCNKYFEMTSSLVDLMAYHPDTERDKQNTYPSFNDLTLQERHHIIAYAVNTLQPLYEKYNGEDGYGNLDQFNIGIVDCFWNAFFDDHKLLYDIETNNCYNLPNLTKLIQKMRQDDRLINGKNGSLEPWNWSPEKYLEE</sequence>
<dbReference type="Proteomes" id="UP001205603">
    <property type="component" value="Unassembled WGS sequence"/>
</dbReference>
<proteinExistence type="predicted"/>
<dbReference type="PROSITE" id="PS51257">
    <property type="entry name" value="PROKAR_LIPOPROTEIN"/>
    <property type="match status" value="1"/>
</dbReference>
<evidence type="ECO:0008006" key="3">
    <source>
        <dbReference type="Google" id="ProtNLM"/>
    </source>
</evidence>
<name>A0ABT1MGI6_9BACT</name>
<dbReference type="RefSeq" id="WP_255026729.1">
    <property type="nucleotide sequence ID" value="NZ_JANDHW010000005.1"/>
</dbReference>
<dbReference type="EMBL" id="JANDHW010000005">
    <property type="protein sequence ID" value="MCP9611740.1"/>
    <property type="molecule type" value="Genomic_DNA"/>
</dbReference>
<keyword evidence="2" id="KW-1185">Reference proteome</keyword>
<protein>
    <recommendedName>
        <fullName evidence="3">Lipoprotein</fullName>
    </recommendedName>
</protein>
<accession>A0ABT1MGI6</accession>
<organism evidence="1 2">
    <name type="scientific">Coprobacter tertius</name>
    <dbReference type="NCBI Taxonomy" id="2944915"/>
    <lineage>
        <taxon>Bacteria</taxon>
        <taxon>Pseudomonadati</taxon>
        <taxon>Bacteroidota</taxon>
        <taxon>Bacteroidia</taxon>
        <taxon>Bacteroidales</taxon>
        <taxon>Barnesiellaceae</taxon>
        <taxon>Coprobacter</taxon>
    </lineage>
</organism>
<gene>
    <name evidence="1" type="ORF">NMU02_06520</name>
</gene>
<reference evidence="1 2" key="1">
    <citation type="submission" date="2022-07" db="EMBL/GenBank/DDBJ databases">
        <title>Fecal culturing of patients with breast cancer.</title>
        <authorList>
            <person name="Teng N.M.Y."/>
            <person name="Kiu R."/>
            <person name="Evans R."/>
            <person name="Baker D.J."/>
            <person name="Zenner C."/>
            <person name="Robinson S.D."/>
            <person name="Hall L.J."/>
        </authorList>
    </citation>
    <scope>NUCLEOTIDE SEQUENCE [LARGE SCALE GENOMIC DNA]</scope>
    <source>
        <strain evidence="1 2">LH1063</strain>
    </source>
</reference>